<keyword evidence="4" id="KW-1185">Reference proteome</keyword>
<dbReference type="AlphaFoldDB" id="A0AA97LDZ2"/>
<feature type="signal peptide" evidence="2">
    <location>
        <begin position="1"/>
        <end position="19"/>
    </location>
</feature>
<keyword evidence="1" id="KW-0472">Membrane</keyword>
<dbReference type="InterPro" id="IPR050150">
    <property type="entry name" value="IgV_Light_Chain"/>
</dbReference>
<dbReference type="InterPro" id="IPR013106">
    <property type="entry name" value="Ig_V-set"/>
</dbReference>
<accession>A0AA97LDZ2</accession>
<organism evidence="4 5">
    <name type="scientific">Eublepharis macularius</name>
    <name type="common">Leopard gecko</name>
    <name type="synonym">Cyrtodactylus macularius</name>
    <dbReference type="NCBI Taxonomy" id="481883"/>
    <lineage>
        <taxon>Eukaryota</taxon>
        <taxon>Metazoa</taxon>
        <taxon>Chordata</taxon>
        <taxon>Craniata</taxon>
        <taxon>Vertebrata</taxon>
        <taxon>Euteleostomi</taxon>
        <taxon>Lepidosauria</taxon>
        <taxon>Squamata</taxon>
        <taxon>Bifurcata</taxon>
        <taxon>Gekkota</taxon>
        <taxon>Eublepharidae</taxon>
        <taxon>Eublepharinae</taxon>
        <taxon>Eublepharis</taxon>
    </lineage>
</organism>
<dbReference type="SMART" id="SM00409">
    <property type="entry name" value="IG"/>
    <property type="match status" value="2"/>
</dbReference>
<keyword evidence="1" id="KW-1133">Transmembrane helix</keyword>
<dbReference type="SMART" id="SM00406">
    <property type="entry name" value="IGv"/>
    <property type="match status" value="2"/>
</dbReference>
<dbReference type="InterPro" id="IPR013783">
    <property type="entry name" value="Ig-like_fold"/>
</dbReference>
<dbReference type="Gene3D" id="2.60.40.10">
    <property type="entry name" value="Immunoglobulins"/>
    <property type="match status" value="2"/>
</dbReference>
<dbReference type="Pfam" id="PF07686">
    <property type="entry name" value="V-set"/>
    <property type="match status" value="2"/>
</dbReference>
<gene>
    <name evidence="5" type="primary">LOC129340975</name>
</gene>
<dbReference type="RefSeq" id="XP_054851839.1">
    <property type="nucleotide sequence ID" value="XM_054995864.1"/>
</dbReference>
<evidence type="ECO:0000313" key="4">
    <source>
        <dbReference type="Proteomes" id="UP001190640"/>
    </source>
</evidence>
<dbReference type="InterPro" id="IPR007110">
    <property type="entry name" value="Ig-like_dom"/>
</dbReference>
<dbReference type="InterPro" id="IPR036179">
    <property type="entry name" value="Ig-like_dom_sf"/>
</dbReference>
<dbReference type="PANTHER" id="PTHR23267">
    <property type="entry name" value="IMMUNOGLOBULIN LIGHT CHAIN"/>
    <property type="match status" value="1"/>
</dbReference>
<keyword evidence="1" id="KW-0812">Transmembrane</keyword>
<dbReference type="Proteomes" id="UP001190640">
    <property type="component" value="Chromosome 13"/>
</dbReference>
<evidence type="ECO:0000256" key="1">
    <source>
        <dbReference type="SAM" id="Phobius"/>
    </source>
</evidence>
<keyword evidence="2" id="KW-0732">Signal</keyword>
<feature type="transmembrane region" description="Helical" evidence="1">
    <location>
        <begin position="170"/>
        <end position="189"/>
    </location>
</feature>
<dbReference type="GeneID" id="129340975"/>
<dbReference type="SMART" id="SM00408">
    <property type="entry name" value="IGc2"/>
    <property type="match status" value="2"/>
</dbReference>
<dbReference type="SUPFAM" id="SSF48726">
    <property type="entry name" value="Immunoglobulin"/>
    <property type="match status" value="2"/>
</dbReference>
<dbReference type="InterPro" id="IPR003599">
    <property type="entry name" value="Ig_sub"/>
</dbReference>
<proteinExistence type="predicted"/>
<feature type="domain" description="Ig-like" evidence="3">
    <location>
        <begin position="22"/>
        <end position="105"/>
    </location>
</feature>
<dbReference type="PROSITE" id="PS50835">
    <property type="entry name" value="IG_LIKE"/>
    <property type="match status" value="2"/>
</dbReference>
<protein>
    <submittedName>
        <fullName evidence="5">Uncharacterized protein LOC129340975</fullName>
    </submittedName>
</protein>
<sequence>MAWALVLLTVLSYYSGVSSQSPWSQPASESVSPGQTAKISCTTNSENYNIHWYQQKSGQAPRYVHYPGGSRGDGIPDRFTASVSGSMGYLTITNMQPEDEADYYCLKWYSSASQFHSANGSRVLVNQAIVEWVCAEWNSEAPWVCTFGCTLSQKGAFFSCKRIFLLSQKLLLTLTMAWALFLLTVLNFYSGITSVSPWSQPASASPSPGQTAKISCSTDSGSDTIFWYQQKSGQAPRYVHGAGYSRGDGIPERFTASASGSTGYLTITNIQPEDEADYYCAKWERSGSEIHSAENQTEPKKPSEIFQRLQQVLKIPPSGYLTFASIQVEGETDYYLVIKLLDSQMRNSDKCLGWRKLQHEWTCSPSSGVAVDHVVPMIPGIAVYGGQKGTPSFLYTSKKAG</sequence>
<dbReference type="InterPro" id="IPR003598">
    <property type="entry name" value="Ig_sub2"/>
</dbReference>
<reference evidence="5" key="1">
    <citation type="submission" date="2025-08" db="UniProtKB">
        <authorList>
            <consortium name="RefSeq"/>
        </authorList>
    </citation>
    <scope>IDENTIFICATION</scope>
    <source>
        <tissue evidence="5">Blood</tissue>
    </source>
</reference>
<feature type="domain" description="Ig-like" evidence="3">
    <location>
        <begin position="197"/>
        <end position="280"/>
    </location>
</feature>
<name>A0AA97LDZ2_EUBMA</name>
<feature type="chain" id="PRO_5041718218" evidence="2">
    <location>
        <begin position="20"/>
        <end position="401"/>
    </location>
</feature>
<evidence type="ECO:0000259" key="3">
    <source>
        <dbReference type="PROSITE" id="PS50835"/>
    </source>
</evidence>
<dbReference type="KEGG" id="emc:129340975"/>
<evidence type="ECO:0000313" key="5">
    <source>
        <dbReference type="RefSeq" id="XP_054851839.1"/>
    </source>
</evidence>
<evidence type="ECO:0000256" key="2">
    <source>
        <dbReference type="SAM" id="SignalP"/>
    </source>
</evidence>